<keyword evidence="2" id="KW-0966">Cell projection</keyword>
<sequence length="114" mass="12536">MIVLHRLGHNAEEFHLNPDLILLVEALPDTVVTLTTGTRFVVAESPVRVAEEVRAWRTEILRDALGRRRDEAPAARSPMARVVSSRLGDRPPLTAVDGAAATEDSSRPADHPER</sequence>
<keyword evidence="2" id="KW-0969">Cilium</keyword>
<accession>A0ABU4HWL7</accession>
<dbReference type="Pfam" id="PF06289">
    <property type="entry name" value="FlbD"/>
    <property type="match status" value="1"/>
</dbReference>
<feature type="compositionally biased region" description="Basic and acidic residues" evidence="1">
    <location>
        <begin position="104"/>
        <end position="114"/>
    </location>
</feature>
<protein>
    <submittedName>
        <fullName evidence="2">Flagellar FlbD family protein</fullName>
    </submittedName>
</protein>
<dbReference type="EMBL" id="JAWSTH010000098">
    <property type="protein sequence ID" value="MDW5597698.1"/>
    <property type="molecule type" value="Genomic_DNA"/>
</dbReference>
<gene>
    <name evidence="2" type="ORF">R7226_25325</name>
</gene>
<keyword evidence="3" id="KW-1185">Reference proteome</keyword>
<reference evidence="3" key="1">
    <citation type="submission" date="2023-07" db="EMBL/GenBank/DDBJ databases">
        <title>Conexibacter stalactiti sp. nov., isolated from stalactites in a lava cave and emended description of the genus Conexibacter.</title>
        <authorList>
            <person name="Lee S.D."/>
        </authorList>
    </citation>
    <scope>NUCLEOTIDE SEQUENCE [LARGE SCALE GENOMIC DNA]</scope>
    <source>
        <strain evidence="3">KCTC 39840</strain>
    </source>
</reference>
<evidence type="ECO:0000313" key="3">
    <source>
        <dbReference type="Proteomes" id="UP001284601"/>
    </source>
</evidence>
<dbReference type="Proteomes" id="UP001284601">
    <property type="component" value="Unassembled WGS sequence"/>
</dbReference>
<feature type="region of interest" description="Disordered" evidence="1">
    <location>
        <begin position="67"/>
        <end position="114"/>
    </location>
</feature>
<name>A0ABU4HWL7_9ACTN</name>
<dbReference type="RefSeq" id="WP_318600163.1">
    <property type="nucleotide sequence ID" value="NZ_JAWSTH010000098.1"/>
</dbReference>
<dbReference type="PANTHER" id="PTHR39185">
    <property type="entry name" value="SWARMING MOTILITY PROTEIN SWRD"/>
    <property type="match status" value="1"/>
</dbReference>
<dbReference type="InterPro" id="IPR009384">
    <property type="entry name" value="SwrD-like"/>
</dbReference>
<evidence type="ECO:0000256" key="1">
    <source>
        <dbReference type="SAM" id="MobiDB-lite"/>
    </source>
</evidence>
<dbReference type="PANTHER" id="PTHR39185:SF1">
    <property type="entry name" value="SWARMING MOTILITY PROTEIN SWRD"/>
    <property type="match status" value="1"/>
</dbReference>
<proteinExistence type="predicted"/>
<organism evidence="2 3">
    <name type="scientific">Conexibacter stalactiti</name>
    <dbReference type="NCBI Taxonomy" id="1940611"/>
    <lineage>
        <taxon>Bacteria</taxon>
        <taxon>Bacillati</taxon>
        <taxon>Actinomycetota</taxon>
        <taxon>Thermoleophilia</taxon>
        <taxon>Solirubrobacterales</taxon>
        <taxon>Conexibacteraceae</taxon>
        <taxon>Conexibacter</taxon>
    </lineage>
</organism>
<keyword evidence="2" id="KW-0282">Flagellum</keyword>
<evidence type="ECO:0000313" key="2">
    <source>
        <dbReference type="EMBL" id="MDW5597698.1"/>
    </source>
</evidence>
<comment type="caution">
    <text evidence="2">The sequence shown here is derived from an EMBL/GenBank/DDBJ whole genome shotgun (WGS) entry which is preliminary data.</text>
</comment>